<dbReference type="RefSeq" id="WP_242331706.1">
    <property type="nucleotide sequence ID" value="NZ_CP071872.1"/>
</dbReference>
<accession>A0ABY3WK65</accession>
<proteinExistence type="predicted"/>
<evidence type="ECO:0000313" key="2">
    <source>
        <dbReference type="Proteomes" id="UP000828924"/>
    </source>
</evidence>
<protein>
    <submittedName>
        <fullName evidence="1">Uncharacterized protein</fullName>
    </submittedName>
</protein>
<organism evidence="1 2">
    <name type="scientific">Streptomyces formicae</name>
    <dbReference type="NCBI Taxonomy" id="1616117"/>
    <lineage>
        <taxon>Bacteria</taxon>
        <taxon>Bacillati</taxon>
        <taxon>Actinomycetota</taxon>
        <taxon>Actinomycetes</taxon>
        <taxon>Kitasatosporales</taxon>
        <taxon>Streptomycetaceae</taxon>
        <taxon>Streptomyces</taxon>
    </lineage>
</organism>
<gene>
    <name evidence="1" type="ORF">J4032_17050</name>
</gene>
<keyword evidence="2" id="KW-1185">Reference proteome</keyword>
<dbReference type="EMBL" id="CP071872">
    <property type="protein sequence ID" value="UNM12994.1"/>
    <property type="molecule type" value="Genomic_DNA"/>
</dbReference>
<dbReference type="Proteomes" id="UP000828924">
    <property type="component" value="Chromosome"/>
</dbReference>
<sequence>MSVGDDPTDTMGGGMHLYPVDYRQFAGWIPDSQVVRVAAGGSYRLGPLGVSGTQEYRIPRGDGSHLSLEFRPATPPYDDYTSTDPLVNGVIVRIVTSGATVHNRLVDTTPATATTADAPLAAGKTLADETANAAVTVCSVGAQGADLRVAVGGTTPPAR</sequence>
<name>A0ABY3WK65_9ACTN</name>
<evidence type="ECO:0000313" key="1">
    <source>
        <dbReference type="EMBL" id="UNM12994.1"/>
    </source>
</evidence>
<reference evidence="1 2" key="1">
    <citation type="submission" date="2021-03" db="EMBL/GenBank/DDBJ databases">
        <title>Complete genome of Streptomyces formicae strain 1H-GS9 (DSM 100524).</title>
        <authorList>
            <person name="Atanasov K.E."/>
            <person name="Altabella T."/>
            <person name="Ferrer A."/>
        </authorList>
    </citation>
    <scope>NUCLEOTIDE SEQUENCE [LARGE SCALE GENOMIC DNA]</scope>
    <source>
        <strain evidence="1 2">1H-GS9</strain>
    </source>
</reference>